<protein>
    <recommendedName>
        <fullName evidence="14">Sensor protein</fullName>
        <ecNumber evidence="14">2.7.13.3</ecNumber>
    </recommendedName>
</protein>
<keyword evidence="4 14" id="KW-0997">Cell inner membrane</keyword>
<proteinExistence type="predicted"/>
<comment type="catalytic activity">
    <reaction evidence="1 14">
        <text>ATP + protein L-histidine = ADP + protein N-phospho-L-histidine.</text>
        <dbReference type="EC" id="2.7.13.3"/>
    </reaction>
</comment>
<dbReference type="GO" id="GO:0005524">
    <property type="term" value="F:ATP binding"/>
    <property type="evidence" value="ECO:0007669"/>
    <property type="project" value="UniProtKB-UniRule"/>
</dbReference>
<keyword evidence="13 14" id="KW-0472">Membrane</keyword>
<dbReference type="InterPro" id="IPR016380">
    <property type="entry name" value="Sig_transdc_His_kin_NarX/NarQ"/>
</dbReference>
<keyword evidence="9 14" id="KW-0418">Kinase</keyword>
<evidence type="ECO:0000256" key="3">
    <source>
        <dbReference type="ARBA" id="ARBA00022475"/>
    </source>
</evidence>
<dbReference type="InterPro" id="IPR029095">
    <property type="entry name" value="NarX-like_N"/>
</dbReference>
<evidence type="ECO:0000256" key="9">
    <source>
        <dbReference type="ARBA" id="ARBA00022777"/>
    </source>
</evidence>
<keyword evidence="6 14" id="KW-0808">Transferase</keyword>
<dbReference type="InterPro" id="IPR005467">
    <property type="entry name" value="His_kinase_dom"/>
</dbReference>
<dbReference type="AlphaFoldDB" id="A0A126QE24"/>
<dbReference type="Gene3D" id="1.20.5.1930">
    <property type="match status" value="1"/>
</dbReference>
<evidence type="ECO:0000256" key="13">
    <source>
        <dbReference type="ARBA" id="ARBA00023136"/>
    </source>
</evidence>
<evidence type="ECO:0000256" key="10">
    <source>
        <dbReference type="ARBA" id="ARBA00022840"/>
    </source>
</evidence>
<dbReference type="Pfam" id="PF02518">
    <property type="entry name" value="HATPase_c"/>
    <property type="match status" value="1"/>
</dbReference>
<evidence type="ECO:0000256" key="4">
    <source>
        <dbReference type="ARBA" id="ARBA00022519"/>
    </source>
</evidence>
<evidence type="ECO:0000256" key="15">
    <source>
        <dbReference type="SAM" id="Phobius"/>
    </source>
</evidence>
<dbReference type="Pfam" id="PF13675">
    <property type="entry name" value="PilJ"/>
    <property type="match status" value="1"/>
</dbReference>
<dbReference type="GO" id="GO:0000155">
    <property type="term" value="F:phosphorelay sensor kinase activity"/>
    <property type="evidence" value="ECO:0007669"/>
    <property type="project" value="UniProtKB-UniRule"/>
</dbReference>
<dbReference type="InterPro" id="IPR042295">
    <property type="entry name" value="NarX-like_N_sf"/>
</dbReference>
<dbReference type="InterPro" id="IPR036890">
    <property type="entry name" value="HATPase_C_sf"/>
</dbReference>
<evidence type="ECO:0000256" key="2">
    <source>
        <dbReference type="ARBA" id="ARBA00004429"/>
    </source>
</evidence>
<evidence type="ECO:0000259" key="16">
    <source>
        <dbReference type="PROSITE" id="PS50109"/>
    </source>
</evidence>
<dbReference type="CDD" id="cd16917">
    <property type="entry name" value="HATPase_UhpB-NarQ-NarX-like"/>
    <property type="match status" value="1"/>
</dbReference>
<dbReference type="SUPFAM" id="SSF158472">
    <property type="entry name" value="HAMP domain-like"/>
    <property type="match status" value="1"/>
</dbReference>
<dbReference type="PANTHER" id="PTHR24421">
    <property type="entry name" value="NITRATE/NITRITE SENSOR PROTEIN NARX-RELATED"/>
    <property type="match status" value="1"/>
</dbReference>
<evidence type="ECO:0000259" key="17">
    <source>
        <dbReference type="PROSITE" id="PS50885"/>
    </source>
</evidence>
<dbReference type="EMBL" id="KP660221">
    <property type="protein sequence ID" value="AMK08060.1"/>
    <property type="molecule type" value="Genomic_DNA"/>
</dbReference>
<comment type="subcellular location">
    <subcellularLocation>
        <location evidence="2">Cell inner membrane</location>
        <topology evidence="2">Multi-pass membrane protein</topology>
    </subcellularLocation>
</comment>
<keyword evidence="7 15" id="KW-0812">Transmembrane</keyword>
<dbReference type="GO" id="GO:0005886">
    <property type="term" value="C:plasma membrane"/>
    <property type="evidence" value="ECO:0007669"/>
    <property type="project" value="UniProtKB-SubCell"/>
</dbReference>
<feature type="transmembrane region" description="Helical" evidence="15">
    <location>
        <begin position="147"/>
        <end position="172"/>
    </location>
</feature>
<gene>
    <name evidence="18" type="primary">narQ</name>
</gene>
<keyword evidence="12 14" id="KW-0902">Two-component regulatory system</keyword>
<dbReference type="NCBIfam" id="NF008184">
    <property type="entry name" value="PRK10935.1"/>
    <property type="match status" value="1"/>
</dbReference>
<dbReference type="GO" id="GO:0046983">
    <property type="term" value="F:protein dimerization activity"/>
    <property type="evidence" value="ECO:0007669"/>
    <property type="project" value="UniProtKB-UniRule"/>
</dbReference>
<reference evidence="18" key="1">
    <citation type="submission" date="2015-01" db="EMBL/GenBank/DDBJ databases">
        <title>Draft genome sequence of Pasteurella multocida isolated from alpaca pneumonia.</title>
        <authorList>
            <person name="Maturrano L."/>
            <person name="Hurtado R."/>
            <person name="Allasi N."/>
            <person name="Juscamayta E."/>
            <person name="Fernandez D."/>
            <person name="Maximiliano J."/>
            <person name="Rimac R."/>
            <person name="Rosadio R."/>
        </authorList>
    </citation>
    <scope>NUCLEOTIDE SEQUENCE</scope>
    <source>
        <strain evidence="18">UNMSM</strain>
    </source>
</reference>
<keyword evidence="8 14" id="KW-0547">Nucleotide-binding</keyword>
<organism evidence="18">
    <name type="scientific">Pasteurella multocida</name>
    <dbReference type="NCBI Taxonomy" id="747"/>
    <lineage>
        <taxon>Bacteria</taxon>
        <taxon>Pseudomonadati</taxon>
        <taxon>Pseudomonadota</taxon>
        <taxon>Gammaproteobacteria</taxon>
        <taxon>Pasteurellales</taxon>
        <taxon>Pasteurellaceae</taxon>
        <taxon>Pasteurella</taxon>
    </lineage>
</organism>
<keyword evidence="11 15" id="KW-1133">Transmembrane helix</keyword>
<dbReference type="InterPro" id="IPR003594">
    <property type="entry name" value="HATPase_dom"/>
</dbReference>
<feature type="domain" description="HAMP" evidence="17">
    <location>
        <begin position="174"/>
        <end position="227"/>
    </location>
</feature>
<sequence length="568" mass="65706">MKIKHSVSTKIANYLFIIMIFAGVITSLSLMIMASNKSDAESINVSGSLRMQSYRLLHELEHHPELVETGLRQYRISLHSPALLEIDQWFVPDEVKQSYHQLIKRWERMERYAKQREINAYKNEIADYVAQVDQFVFTLQRFAEKKWIIAVLIMSLSMLSIIAMVAYVVWYARKEVVMPLKQLTQASIQVQMRQFSHVKVDTQKEDELGNLARAFSQMSSELKKLYSSLEESVNEKTQKLRQTNRSLTMLYESSQQLTTTNVDESILQHVLKNIFISEHLRYMALVVEGAEHWNIRFGQKQANQDCQEVTLQIEDEKLAVLYWQAGFPCPDPRTMRNIAQILSRTLYFHKTQRQQQQLLLMEERAIIARELHDSLAQMLAFLQIQLTLLKHNINQKSEEAAQQSINIIASFEQALRDGYVQLRELLATFRLTVQEANLKLALEQVVDSLRNQTDIQMCVQCSLPAQSFNAKQLVHILQIVRESVLNAIKHSKGNRIEVIAHINEDGEYEFIVRDDGIGIPSLEEPEGHYGLNIMHERATQLNAHLRIANRPSGGTEIKLTLHQNRNLT</sequence>
<dbReference type="Gene3D" id="1.20.120.960">
    <property type="entry name" value="Histidine kinase NarX, sensor domain"/>
    <property type="match status" value="1"/>
</dbReference>
<dbReference type="InterPro" id="IPR050482">
    <property type="entry name" value="Sensor_HK_TwoCompSys"/>
</dbReference>
<dbReference type="PIRSF" id="PIRSF003167">
    <property type="entry name" value="STHK_NarX/NarQ"/>
    <property type="match status" value="1"/>
</dbReference>
<feature type="domain" description="Histidine kinase" evidence="16">
    <location>
        <begin position="366"/>
        <end position="565"/>
    </location>
</feature>
<keyword evidence="3 14" id="KW-1003">Cell membrane</keyword>
<evidence type="ECO:0000256" key="1">
    <source>
        <dbReference type="ARBA" id="ARBA00000085"/>
    </source>
</evidence>
<dbReference type="InterPro" id="IPR003660">
    <property type="entry name" value="HAMP_dom"/>
</dbReference>
<evidence type="ECO:0000256" key="14">
    <source>
        <dbReference type="PIRNR" id="PIRNR003167"/>
    </source>
</evidence>
<evidence type="ECO:0000256" key="6">
    <source>
        <dbReference type="ARBA" id="ARBA00022679"/>
    </source>
</evidence>
<dbReference type="InterPro" id="IPR011712">
    <property type="entry name" value="Sig_transdc_His_kin_sub3_dim/P"/>
</dbReference>
<dbReference type="Gene3D" id="6.10.340.10">
    <property type="match status" value="1"/>
</dbReference>
<evidence type="ECO:0000256" key="5">
    <source>
        <dbReference type="ARBA" id="ARBA00022553"/>
    </source>
</evidence>
<name>A0A126QE24_PASMD</name>
<dbReference type="SUPFAM" id="SSF55874">
    <property type="entry name" value="ATPase domain of HSP90 chaperone/DNA topoisomerase II/histidine kinase"/>
    <property type="match status" value="1"/>
</dbReference>
<dbReference type="PROSITE" id="PS50109">
    <property type="entry name" value="HIS_KIN"/>
    <property type="match status" value="1"/>
</dbReference>
<keyword evidence="5" id="KW-0597">Phosphoprotein</keyword>
<dbReference type="SMART" id="SM00387">
    <property type="entry name" value="HATPase_c"/>
    <property type="match status" value="1"/>
</dbReference>
<keyword evidence="10 14" id="KW-0067">ATP-binding</keyword>
<dbReference type="CDD" id="cd06225">
    <property type="entry name" value="HAMP"/>
    <property type="match status" value="1"/>
</dbReference>
<dbReference type="PROSITE" id="PS50885">
    <property type="entry name" value="HAMP"/>
    <property type="match status" value="1"/>
</dbReference>
<feature type="transmembrane region" description="Helical" evidence="15">
    <location>
        <begin position="12"/>
        <end position="34"/>
    </location>
</feature>
<evidence type="ECO:0000256" key="8">
    <source>
        <dbReference type="ARBA" id="ARBA00022741"/>
    </source>
</evidence>
<evidence type="ECO:0000256" key="11">
    <source>
        <dbReference type="ARBA" id="ARBA00022989"/>
    </source>
</evidence>
<dbReference type="RefSeq" id="WP_071523360.1">
    <property type="nucleotide sequence ID" value="NZ_JACDXE010000014.1"/>
</dbReference>
<evidence type="ECO:0000313" key="18">
    <source>
        <dbReference type="EMBL" id="AMK08060.1"/>
    </source>
</evidence>
<dbReference type="CDD" id="cd22899">
    <property type="entry name" value="NarQ_sensor"/>
    <property type="match status" value="1"/>
</dbReference>
<accession>A0A126QE24</accession>
<evidence type="ECO:0000256" key="12">
    <source>
        <dbReference type="ARBA" id="ARBA00023012"/>
    </source>
</evidence>
<dbReference type="PANTHER" id="PTHR24421:SF10">
    <property type="entry name" value="NITRATE_NITRITE SENSOR PROTEIN NARQ"/>
    <property type="match status" value="1"/>
</dbReference>
<dbReference type="Pfam" id="PF07730">
    <property type="entry name" value="HisKA_3"/>
    <property type="match status" value="1"/>
</dbReference>
<evidence type="ECO:0000256" key="7">
    <source>
        <dbReference type="ARBA" id="ARBA00022692"/>
    </source>
</evidence>
<dbReference type="EC" id="2.7.13.3" evidence="14"/>
<dbReference type="Gene3D" id="3.30.565.10">
    <property type="entry name" value="Histidine kinase-like ATPase, C-terminal domain"/>
    <property type="match status" value="1"/>
</dbReference>